<organism evidence="2 4">
    <name type="scientific">Chromobacterium sphagni</name>
    <dbReference type="NCBI Taxonomy" id="1903179"/>
    <lineage>
        <taxon>Bacteria</taxon>
        <taxon>Pseudomonadati</taxon>
        <taxon>Pseudomonadota</taxon>
        <taxon>Betaproteobacteria</taxon>
        <taxon>Neisseriales</taxon>
        <taxon>Chromobacteriaceae</taxon>
        <taxon>Chromobacterium</taxon>
    </lineage>
</organism>
<dbReference type="OrthoDB" id="8594938at2"/>
<keyword evidence="5" id="KW-1185">Reference proteome</keyword>
<gene>
    <name evidence="3" type="ORF">BI344_06635</name>
    <name evidence="2" type="ORF">BI347_10950</name>
</gene>
<dbReference type="RefSeq" id="WP_071112602.1">
    <property type="nucleotide sequence ID" value="NZ_MKCS01000001.1"/>
</dbReference>
<protein>
    <submittedName>
        <fullName evidence="2">Uncharacterized protein</fullName>
    </submittedName>
</protein>
<dbReference type="Proteomes" id="UP000180280">
    <property type="component" value="Unassembled WGS sequence"/>
</dbReference>
<evidence type="ECO:0000313" key="3">
    <source>
        <dbReference type="EMBL" id="OHX20177.1"/>
    </source>
</evidence>
<feature type="region of interest" description="Disordered" evidence="1">
    <location>
        <begin position="70"/>
        <end position="94"/>
    </location>
</feature>
<dbReference type="AlphaFoldDB" id="A0A1S1X3H6"/>
<dbReference type="STRING" id="1903179.BI347_10950"/>
<evidence type="ECO:0000313" key="5">
    <source>
        <dbReference type="Proteomes" id="UP000180280"/>
    </source>
</evidence>
<name>A0A1S1X3H6_9NEIS</name>
<accession>A0A1S1X3H6</accession>
<sequence length="94" mass="10672">MTIPFQSSPRWLLHALLLLPLLWQFENYAVSRAPINGNPQPTTISTWTEHWPADTPFLLVQEVRDQFRHADAKRDAGTPVRDIAAMPLRPADAS</sequence>
<comment type="caution">
    <text evidence="2">The sequence shown here is derived from an EMBL/GenBank/DDBJ whole genome shotgun (WGS) entry which is preliminary data.</text>
</comment>
<dbReference type="Proteomes" id="UP000180088">
    <property type="component" value="Unassembled WGS sequence"/>
</dbReference>
<evidence type="ECO:0000313" key="2">
    <source>
        <dbReference type="EMBL" id="OHX13970.1"/>
    </source>
</evidence>
<proteinExistence type="predicted"/>
<dbReference type="EMBL" id="MKCT01000017">
    <property type="protein sequence ID" value="OHX20177.1"/>
    <property type="molecule type" value="Genomic_DNA"/>
</dbReference>
<evidence type="ECO:0000256" key="1">
    <source>
        <dbReference type="SAM" id="MobiDB-lite"/>
    </source>
</evidence>
<dbReference type="EMBL" id="MKCS01000001">
    <property type="protein sequence ID" value="OHX13970.1"/>
    <property type="molecule type" value="Genomic_DNA"/>
</dbReference>
<evidence type="ECO:0000313" key="4">
    <source>
        <dbReference type="Proteomes" id="UP000180088"/>
    </source>
</evidence>
<reference evidence="4 5" key="1">
    <citation type="submission" date="2016-09" db="EMBL/GenBank/DDBJ databases">
        <title>Chromobacterium muskegensis sp. nov., an insecticidal bacterium isolated from Sphagnum bogs.</title>
        <authorList>
            <person name="Sparks M.E."/>
            <person name="Blackburn M.B."/>
            <person name="Gundersen-Rindal D.E."/>
            <person name="Mitchell A."/>
            <person name="Farrar R."/>
            <person name="Kuhar D."/>
        </authorList>
    </citation>
    <scope>NUCLEOTIDE SEQUENCE [LARGE SCALE GENOMIC DNA]</scope>
    <source>
        <strain evidence="3 5">14B-1</strain>
        <strain evidence="2 4">37-2</strain>
    </source>
</reference>